<feature type="chain" id="PRO_5035886965" evidence="2">
    <location>
        <begin position="18"/>
        <end position="145"/>
    </location>
</feature>
<evidence type="ECO:0000256" key="2">
    <source>
        <dbReference type="SAM" id="SignalP"/>
    </source>
</evidence>
<feature type="compositionally biased region" description="Polar residues" evidence="1">
    <location>
        <begin position="26"/>
        <end position="36"/>
    </location>
</feature>
<keyword evidence="2" id="KW-0732">Signal</keyword>
<accession>A0A8T2L339</accession>
<dbReference type="EMBL" id="JAICCE010000017">
    <property type="protein sequence ID" value="KAG9266160.1"/>
    <property type="molecule type" value="Genomic_DNA"/>
</dbReference>
<evidence type="ECO:0000313" key="4">
    <source>
        <dbReference type="Proteomes" id="UP000752171"/>
    </source>
</evidence>
<proteinExistence type="predicted"/>
<comment type="caution">
    <text evidence="3">The sequence shown here is derived from an EMBL/GenBank/DDBJ whole genome shotgun (WGS) entry which is preliminary data.</text>
</comment>
<organism evidence="3 4">
    <name type="scientific">Astyanax mexicanus</name>
    <name type="common">Blind cave fish</name>
    <name type="synonym">Astyanax fasciatus mexicanus</name>
    <dbReference type="NCBI Taxonomy" id="7994"/>
    <lineage>
        <taxon>Eukaryota</taxon>
        <taxon>Metazoa</taxon>
        <taxon>Chordata</taxon>
        <taxon>Craniata</taxon>
        <taxon>Vertebrata</taxon>
        <taxon>Euteleostomi</taxon>
        <taxon>Actinopterygii</taxon>
        <taxon>Neopterygii</taxon>
        <taxon>Teleostei</taxon>
        <taxon>Ostariophysi</taxon>
        <taxon>Characiformes</taxon>
        <taxon>Characoidei</taxon>
        <taxon>Acestrorhamphidae</taxon>
        <taxon>Acestrorhamphinae</taxon>
        <taxon>Astyanax</taxon>
    </lineage>
</organism>
<evidence type="ECO:0000256" key="1">
    <source>
        <dbReference type="SAM" id="MobiDB-lite"/>
    </source>
</evidence>
<dbReference type="AlphaFoldDB" id="A0A8T2L339"/>
<reference evidence="3 4" key="1">
    <citation type="submission" date="2021-07" db="EMBL/GenBank/DDBJ databases">
        <authorList>
            <person name="Imarazene B."/>
            <person name="Zahm M."/>
            <person name="Klopp C."/>
            <person name="Cabau C."/>
            <person name="Beille S."/>
            <person name="Jouanno E."/>
            <person name="Castinel A."/>
            <person name="Lluch J."/>
            <person name="Gil L."/>
            <person name="Kuchtly C."/>
            <person name="Lopez Roques C."/>
            <person name="Donnadieu C."/>
            <person name="Parrinello H."/>
            <person name="Journot L."/>
            <person name="Du K."/>
            <person name="Schartl M."/>
            <person name="Retaux S."/>
            <person name="Guiguen Y."/>
        </authorList>
    </citation>
    <scope>NUCLEOTIDE SEQUENCE [LARGE SCALE GENOMIC DNA]</scope>
    <source>
        <strain evidence="3">Pach_M1</strain>
        <tissue evidence="3">Testis</tissue>
    </source>
</reference>
<sequence>MLTLVLLLALLPATAQANEEVVEPSDLTQDPPSSAAQGAPVPQCCGMDELTQKLAQLVQEQQENRGWYAEIVKVLNQLVQENKEVATGQTEILKVLRVMRDQQEQHLNHLVNMARLQSLLVENHQALLLQVSRIGSQIQDLNKKQ</sequence>
<feature type="region of interest" description="Disordered" evidence="1">
    <location>
        <begin position="21"/>
        <end position="41"/>
    </location>
</feature>
<protein>
    <submittedName>
        <fullName evidence="3">Uncharacterized protein</fullName>
    </submittedName>
</protein>
<evidence type="ECO:0000313" key="3">
    <source>
        <dbReference type="EMBL" id="KAG9266160.1"/>
    </source>
</evidence>
<gene>
    <name evidence="3" type="ORF">AMEX_G20668</name>
</gene>
<name>A0A8T2L339_ASTMX</name>
<feature type="signal peptide" evidence="2">
    <location>
        <begin position="1"/>
        <end position="17"/>
    </location>
</feature>
<dbReference type="Proteomes" id="UP000752171">
    <property type="component" value="Unassembled WGS sequence"/>
</dbReference>